<keyword evidence="8" id="KW-0539">Nucleus</keyword>
<dbReference type="InterPro" id="IPR015300">
    <property type="entry name" value="DNA-bd_pseudobarrel_sf"/>
</dbReference>
<feature type="domain" description="TF-B3" evidence="10">
    <location>
        <begin position="114"/>
        <end position="213"/>
    </location>
</feature>
<dbReference type="SUPFAM" id="SSF101936">
    <property type="entry name" value="DNA-binding pseudobarrel domain"/>
    <property type="match status" value="1"/>
</dbReference>
<evidence type="ECO:0000256" key="8">
    <source>
        <dbReference type="ARBA" id="ARBA00023242"/>
    </source>
</evidence>
<dbReference type="AlphaFoldDB" id="A0AAD4IQW6"/>
<keyword evidence="5" id="KW-0805">Transcription regulation</keyword>
<comment type="subcellular location">
    <subcellularLocation>
        <location evidence="1">Nucleus</location>
    </subcellularLocation>
</comment>
<dbReference type="SMART" id="SM01019">
    <property type="entry name" value="B3"/>
    <property type="match status" value="1"/>
</dbReference>
<dbReference type="InterPro" id="IPR038765">
    <property type="entry name" value="Papain-like_cys_pep_sf"/>
</dbReference>
<dbReference type="PROSITE" id="PS50863">
    <property type="entry name" value="B3"/>
    <property type="match status" value="1"/>
</dbReference>
<evidence type="ECO:0000313" key="12">
    <source>
        <dbReference type="Proteomes" id="UP001190926"/>
    </source>
</evidence>
<evidence type="ECO:0000256" key="2">
    <source>
        <dbReference type="ARBA" id="ARBA00005234"/>
    </source>
</evidence>
<dbReference type="PANTHER" id="PTHR33018">
    <property type="entry name" value="OS10G0338966 PROTEIN-RELATED"/>
    <property type="match status" value="1"/>
</dbReference>
<evidence type="ECO:0000256" key="3">
    <source>
        <dbReference type="ARBA" id="ARBA00022670"/>
    </source>
</evidence>
<accession>A0AAD4IQW6</accession>
<keyword evidence="7" id="KW-0804">Transcription</keyword>
<dbReference type="SUPFAM" id="SSF54001">
    <property type="entry name" value="Cysteine proteinases"/>
    <property type="match status" value="1"/>
</dbReference>
<comment type="similarity">
    <text evidence="2">Belongs to the peptidase C48 family.</text>
</comment>
<organism evidence="11 12">
    <name type="scientific">Perilla frutescens var. hirtella</name>
    <name type="common">Perilla citriodora</name>
    <name type="synonym">Perilla setoyensis</name>
    <dbReference type="NCBI Taxonomy" id="608512"/>
    <lineage>
        <taxon>Eukaryota</taxon>
        <taxon>Viridiplantae</taxon>
        <taxon>Streptophyta</taxon>
        <taxon>Embryophyta</taxon>
        <taxon>Tracheophyta</taxon>
        <taxon>Spermatophyta</taxon>
        <taxon>Magnoliopsida</taxon>
        <taxon>eudicotyledons</taxon>
        <taxon>Gunneridae</taxon>
        <taxon>Pentapetalae</taxon>
        <taxon>asterids</taxon>
        <taxon>lamiids</taxon>
        <taxon>Lamiales</taxon>
        <taxon>Lamiaceae</taxon>
        <taxon>Nepetoideae</taxon>
        <taxon>Elsholtzieae</taxon>
        <taxon>Perilla</taxon>
    </lineage>
</organism>
<feature type="region of interest" description="Disordered" evidence="9">
    <location>
        <begin position="223"/>
        <end position="256"/>
    </location>
</feature>
<reference evidence="11 12" key="1">
    <citation type="journal article" date="2021" name="Nat. Commun.">
        <title>Incipient diploidization of the medicinal plant Perilla within 10,000 years.</title>
        <authorList>
            <person name="Zhang Y."/>
            <person name="Shen Q."/>
            <person name="Leng L."/>
            <person name="Zhang D."/>
            <person name="Chen S."/>
            <person name="Shi Y."/>
            <person name="Ning Z."/>
            <person name="Chen S."/>
        </authorList>
    </citation>
    <scope>NUCLEOTIDE SEQUENCE [LARGE SCALE GENOMIC DNA]</scope>
    <source>
        <strain evidence="12">cv. PC099</strain>
    </source>
</reference>
<keyword evidence="3" id="KW-0645">Protease</keyword>
<dbReference type="Proteomes" id="UP001190926">
    <property type="component" value="Unassembled WGS sequence"/>
</dbReference>
<dbReference type="PANTHER" id="PTHR33018:SF31">
    <property type="entry name" value="TRANSPOSASE, PTTA_EN_SPM, PLANT"/>
    <property type="match status" value="1"/>
</dbReference>
<dbReference type="Pfam" id="PF02902">
    <property type="entry name" value="Peptidase_C48"/>
    <property type="match status" value="1"/>
</dbReference>
<keyword evidence="6" id="KW-0238">DNA-binding</keyword>
<evidence type="ECO:0000256" key="6">
    <source>
        <dbReference type="ARBA" id="ARBA00023125"/>
    </source>
</evidence>
<evidence type="ECO:0000256" key="9">
    <source>
        <dbReference type="SAM" id="MobiDB-lite"/>
    </source>
</evidence>
<evidence type="ECO:0000256" key="4">
    <source>
        <dbReference type="ARBA" id="ARBA00022801"/>
    </source>
</evidence>
<dbReference type="EMBL" id="SDAM02005406">
    <property type="protein sequence ID" value="KAH6819905.1"/>
    <property type="molecule type" value="Genomic_DNA"/>
</dbReference>
<gene>
    <name evidence="11" type="ORF">C2S53_020297</name>
</gene>
<dbReference type="CDD" id="cd10017">
    <property type="entry name" value="B3_DNA"/>
    <property type="match status" value="1"/>
</dbReference>
<evidence type="ECO:0000256" key="1">
    <source>
        <dbReference type="ARBA" id="ARBA00004123"/>
    </source>
</evidence>
<evidence type="ECO:0000313" key="11">
    <source>
        <dbReference type="EMBL" id="KAH6819905.1"/>
    </source>
</evidence>
<evidence type="ECO:0000259" key="10">
    <source>
        <dbReference type="PROSITE" id="PS50863"/>
    </source>
</evidence>
<dbReference type="Gene3D" id="2.40.330.10">
    <property type="entry name" value="DNA-binding pseudobarrel domain"/>
    <property type="match status" value="1"/>
</dbReference>
<sequence>MNLIEKLGVPPTHALKLKKSEEEVLADSFIISCTQPWLPLPLIAQGSECEEHWLFGHGANLANPRMEAVELRRIMDLGILWKGDFRRVSKFKNAHTHANDDAAIFEAGLAIRPQNPYFLWRSTNVYKRMCIPPYTIKEFHLKIPKTLLLVDEQGNKWETKTTKWKDGRVHCHNKGWYKMYKANHIDIGDICMCEFVQDEYNGLYLLVHVIRAHTFTRKKGIEEEEVEQVDNESTNNNDNDETDESESWMSMSFSKEKHKLKSSSSSARVRRIARQDNTCVEEEEIEKIDVETFHFNLPKETRWKTIDAQQKTIANQDAYIKKLKGIIRNFITKDVNQNMSRLVKFPCHQDEDKSSDSDIDLIDKPDSLQGIPVGSPVMMTICLPEKLELLQSYFKLVHEKNSVSISLDDDVFGRKYIIYIFLEDINKFCLLEPISETCIVAYVWYLYRKMKNGNILDRFRFVNPAFISYMTTRTRYQRARALADRLIGASTNQLVLVPCNVGFHWILTVIDPYNKTVFLLDPLTHRIRDETWQDVVDMALSMLSEAKGEKGKSLPAWVILKSAEAGYSKDAIDEVRIEWAEAVLDIC</sequence>
<name>A0AAD4IQW6_PERFH</name>
<protein>
    <recommendedName>
        <fullName evidence="10">TF-B3 domain-containing protein</fullName>
    </recommendedName>
</protein>
<evidence type="ECO:0000256" key="5">
    <source>
        <dbReference type="ARBA" id="ARBA00023015"/>
    </source>
</evidence>
<dbReference type="GO" id="GO:0008234">
    <property type="term" value="F:cysteine-type peptidase activity"/>
    <property type="evidence" value="ECO:0007669"/>
    <property type="project" value="InterPro"/>
</dbReference>
<proteinExistence type="inferred from homology"/>
<dbReference type="GO" id="GO:0005634">
    <property type="term" value="C:nucleus"/>
    <property type="evidence" value="ECO:0007669"/>
    <property type="project" value="UniProtKB-SubCell"/>
</dbReference>
<dbReference type="InterPro" id="IPR003340">
    <property type="entry name" value="B3_DNA-bd"/>
</dbReference>
<comment type="caution">
    <text evidence="11">The sequence shown here is derived from an EMBL/GenBank/DDBJ whole genome shotgun (WGS) entry which is preliminary data.</text>
</comment>
<keyword evidence="4" id="KW-0378">Hydrolase</keyword>
<dbReference type="GO" id="GO:0006508">
    <property type="term" value="P:proteolysis"/>
    <property type="evidence" value="ECO:0007669"/>
    <property type="project" value="UniProtKB-KW"/>
</dbReference>
<evidence type="ECO:0000256" key="7">
    <source>
        <dbReference type="ARBA" id="ARBA00023163"/>
    </source>
</evidence>
<dbReference type="InterPro" id="IPR003653">
    <property type="entry name" value="Peptidase_C48_C"/>
</dbReference>
<dbReference type="Gene3D" id="3.40.395.10">
    <property type="entry name" value="Adenoviral Proteinase, Chain A"/>
    <property type="match status" value="1"/>
</dbReference>
<keyword evidence="12" id="KW-1185">Reference proteome</keyword>
<dbReference type="Pfam" id="PF02362">
    <property type="entry name" value="B3"/>
    <property type="match status" value="1"/>
</dbReference>
<dbReference type="GO" id="GO:0003677">
    <property type="term" value="F:DNA binding"/>
    <property type="evidence" value="ECO:0007669"/>
    <property type="project" value="UniProtKB-KW"/>
</dbReference>